<protein>
    <submittedName>
        <fullName evidence="2">Uncharacterized protein</fullName>
    </submittedName>
</protein>
<evidence type="ECO:0000313" key="2">
    <source>
        <dbReference type="EMBL" id="QPJ65460.1"/>
    </source>
</evidence>
<dbReference type="KEGG" id="nva:G3M78_08675"/>
<dbReference type="AlphaFoldDB" id="A0A7T0G3J8"/>
<evidence type="ECO:0000313" key="3">
    <source>
        <dbReference type="Proteomes" id="UP000594464"/>
    </source>
</evidence>
<sequence length="67" mass="7615">MSDGSEVTCFHCTRNYASQELKCPHCGAPNNPDIPSYPRFSGRGWFLSIWILFVMSLIAMLVLMFAR</sequence>
<organism evidence="2 3">
    <name type="scientific">Candidatus Nitrohelix vancouverensis</name>
    <dbReference type="NCBI Taxonomy" id="2705534"/>
    <lineage>
        <taxon>Bacteria</taxon>
        <taxon>Pseudomonadati</taxon>
        <taxon>Nitrospinota/Tectimicrobiota group</taxon>
        <taxon>Nitrospinota</taxon>
        <taxon>Nitrospinia</taxon>
        <taxon>Nitrospinales</taxon>
        <taxon>Nitrospinaceae</taxon>
        <taxon>Candidatus Nitrohelix</taxon>
    </lineage>
</organism>
<name>A0A7T0G3J8_9BACT</name>
<dbReference type="Proteomes" id="UP000594464">
    <property type="component" value="Chromosome"/>
</dbReference>
<accession>A0A7T0G3J8</accession>
<keyword evidence="1" id="KW-0812">Transmembrane</keyword>
<feature type="transmembrane region" description="Helical" evidence="1">
    <location>
        <begin position="45"/>
        <end position="66"/>
    </location>
</feature>
<dbReference type="EMBL" id="CP048620">
    <property type="protein sequence ID" value="QPJ65460.1"/>
    <property type="molecule type" value="Genomic_DNA"/>
</dbReference>
<proteinExistence type="predicted"/>
<evidence type="ECO:0000256" key="1">
    <source>
        <dbReference type="SAM" id="Phobius"/>
    </source>
</evidence>
<reference evidence="3" key="1">
    <citation type="submission" date="2020-02" db="EMBL/GenBank/DDBJ databases">
        <title>Genomic and physiological characterization of two novel Nitrospinaceae genera.</title>
        <authorList>
            <person name="Mueller A.J."/>
            <person name="Jung M.-Y."/>
            <person name="Strachan C.R."/>
            <person name="Herbold C.W."/>
            <person name="Kirkegaard R.H."/>
            <person name="Daims H."/>
        </authorList>
    </citation>
    <scope>NUCLEOTIDE SEQUENCE [LARGE SCALE GENOMIC DNA]</scope>
</reference>
<gene>
    <name evidence="2" type="ORF">G3M78_08675</name>
</gene>
<keyword evidence="1" id="KW-0472">Membrane</keyword>
<keyword evidence="1" id="KW-1133">Transmembrane helix</keyword>